<organism evidence="2 3">
    <name type="scientific">Chlorella sorokiniana</name>
    <name type="common">Freshwater green alga</name>
    <dbReference type="NCBI Taxonomy" id="3076"/>
    <lineage>
        <taxon>Eukaryota</taxon>
        <taxon>Viridiplantae</taxon>
        <taxon>Chlorophyta</taxon>
        <taxon>core chlorophytes</taxon>
        <taxon>Trebouxiophyceae</taxon>
        <taxon>Chlorellales</taxon>
        <taxon>Chlorellaceae</taxon>
        <taxon>Chlorella clade</taxon>
        <taxon>Chlorella</taxon>
    </lineage>
</organism>
<dbReference type="Gene3D" id="3.90.1300.10">
    <property type="entry name" value="Amidase signature (AS) domain"/>
    <property type="match status" value="1"/>
</dbReference>
<dbReference type="AlphaFoldDB" id="A0A2P6TDD8"/>
<evidence type="ECO:0000313" key="3">
    <source>
        <dbReference type="Proteomes" id="UP000239899"/>
    </source>
</evidence>
<comment type="caution">
    <text evidence="2">The sequence shown here is derived from an EMBL/GenBank/DDBJ whole genome shotgun (WGS) entry which is preliminary data.</text>
</comment>
<reference evidence="2 3" key="1">
    <citation type="journal article" date="2018" name="Plant J.">
        <title>Genome sequences of Chlorella sorokiniana UTEX 1602 and Micractinium conductrix SAG 241.80: implications to maltose excretion by a green alga.</title>
        <authorList>
            <person name="Arriola M.B."/>
            <person name="Velmurugan N."/>
            <person name="Zhang Y."/>
            <person name="Plunkett M.H."/>
            <person name="Hondzo H."/>
            <person name="Barney B.M."/>
        </authorList>
    </citation>
    <scope>NUCLEOTIDE SEQUENCE [LARGE SCALE GENOMIC DNA]</scope>
    <source>
        <strain evidence="3">UTEX 1602</strain>
    </source>
</reference>
<accession>A0A2P6TDD8</accession>
<gene>
    <name evidence="2" type="ORF">C2E21_8767</name>
</gene>
<dbReference type="InterPro" id="IPR036928">
    <property type="entry name" value="AS_sf"/>
</dbReference>
<sequence>MYGKTRHEGLGSEVARRILMGTYALSAGYYDAYYKRAQQVRTLVQREMGAALRQYDALLCPAAPTPAYRLGEKTSDPLAMYKGDLMTVNLNLAGLPAVCLPCGFAELPDGGKLPVGMQMIGRAFGEADLLQLAHVYEQTAGVMGGMQPSVFAQQQA</sequence>
<dbReference type="Proteomes" id="UP000239899">
    <property type="component" value="Unassembled WGS sequence"/>
</dbReference>
<dbReference type="GO" id="GO:0016740">
    <property type="term" value="F:transferase activity"/>
    <property type="evidence" value="ECO:0007669"/>
    <property type="project" value="UniProtKB-KW"/>
</dbReference>
<feature type="domain" description="Amidase" evidence="1">
    <location>
        <begin position="1"/>
        <end position="130"/>
    </location>
</feature>
<dbReference type="PANTHER" id="PTHR11895:SF7">
    <property type="entry name" value="GLUTAMYL-TRNA(GLN) AMIDOTRANSFERASE SUBUNIT A, MITOCHONDRIAL"/>
    <property type="match status" value="1"/>
</dbReference>
<dbReference type="GO" id="GO:0050567">
    <property type="term" value="F:glutaminyl-tRNA synthase (glutamine-hydrolyzing) activity"/>
    <property type="evidence" value="ECO:0007669"/>
    <property type="project" value="TreeGrafter"/>
</dbReference>
<dbReference type="OrthoDB" id="421993at2759"/>
<dbReference type="Pfam" id="PF01425">
    <property type="entry name" value="Amidase"/>
    <property type="match status" value="1"/>
</dbReference>
<dbReference type="InterPro" id="IPR023631">
    <property type="entry name" value="Amidase_dom"/>
</dbReference>
<dbReference type="STRING" id="3076.A0A2P6TDD8"/>
<proteinExistence type="predicted"/>
<dbReference type="EMBL" id="LHPG02000022">
    <property type="protein sequence ID" value="PRW20661.1"/>
    <property type="molecule type" value="Genomic_DNA"/>
</dbReference>
<dbReference type="InterPro" id="IPR000120">
    <property type="entry name" value="Amidase"/>
</dbReference>
<dbReference type="PANTHER" id="PTHR11895">
    <property type="entry name" value="TRANSAMIDASE"/>
    <property type="match status" value="1"/>
</dbReference>
<protein>
    <submittedName>
        <fullName evidence="2">Glutamyl-tRNA(Gln) amidotransferase subunit chloroplastic mitochondrial</fullName>
    </submittedName>
</protein>
<dbReference type="SUPFAM" id="SSF75304">
    <property type="entry name" value="Amidase signature (AS) enzymes"/>
    <property type="match status" value="1"/>
</dbReference>
<evidence type="ECO:0000313" key="2">
    <source>
        <dbReference type="EMBL" id="PRW20661.1"/>
    </source>
</evidence>
<keyword evidence="3" id="KW-1185">Reference proteome</keyword>
<evidence type="ECO:0000259" key="1">
    <source>
        <dbReference type="Pfam" id="PF01425"/>
    </source>
</evidence>
<name>A0A2P6TDD8_CHLSO</name>